<dbReference type="EMBL" id="JBBUTF010000003">
    <property type="protein sequence ID" value="MEK8025188.1"/>
    <property type="molecule type" value="Genomic_DNA"/>
</dbReference>
<dbReference type="GO" id="GO:0005524">
    <property type="term" value="F:ATP binding"/>
    <property type="evidence" value="ECO:0007669"/>
    <property type="project" value="UniProtKB-KW"/>
</dbReference>
<accession>A0ABU9B6K2</accession>
<evidence type="ECO:0000313" key="3">
    <source>
        <dbReference type="Proteomes" id="UP001368500"/>
    </source>
</evidence>
<sequence length="153" mass="16334">MPLERPHPQDLRLRVRRESDVPHAVAAARTFALQQGAGTVLAATLATVASELANNLWMHATVGGELLLRLCEQPRRQLELWSLDQGPGIADIALALQEGYSTAGGLGCGLPGAQRLTDEFEILSTPGAGTRIRVALNLPRPPAEPPLRGSRHG</sequence>
<reference evidence="2 3" key="1">
    <citation type="submission" date="2024-04" db="EMBL/GenBank/DDBJ databases">
        <title>Novel species of the genus Ideonella isolated from streams.</title>
        <authorList>
            <person name="Lu H."/>
        </authorList>
    </citation>
    <scope>NUCLEOTIDE SEQUENCE [LARGE SCALE GENOMIC DNA]</scope>
    <source>
        <strain evidence="2 3">BYS139W</strain>
    </source>
</reference>
<evidence type="ECO:0000313" key="2">
    <source>
        <dbReference type="EMBL" id="MEK8025188.1"/>
    </source>
</evidence>
<dbReference type="Proteomes" id="UP001368500">
    <property type="component" value="Unassembled WGS sequence"/>
</dbReference>
<name>A0ABU9B6K2_9BURK</name>
<comment type="caution">
    <text evidence="2">The sequence shown here is derived from an EMBL/GenBank/DDBJ whole genome shotgun (WGS) entry which is preliminary data.</text>
</comment>
<keyword evidence="3" id="KW-1185">Reference proteome</keyword>
<evidence type="ECO:0000259" key="1">
    <source>
        <dbReference type="Pfam" id="PF02518"/>
    </source>
</evidence>
<dbReference type="InterPro" id="IPR036890">
    <property type="entry name" value="HATPase_C_sf"/>
</dbReference>
<dbReference type="Pfam" id="PF02518">
    <property type="entry name" value="HATPase_c"/>
    <property type="match status" value="1"/>
</dbReference>
<dbReference type="Gene3D" id="3.30.565.10">
    <property type="entry name" value="Histidine kinase-like ATPase, C-terminal domain"/>
    <property type="match status" value="1"/>
</dbReference>
<keyword evidence="2" id="KW-0547">Nucleotide-binding</keyword>
<protein>
    <submittedName>
        <fullName evidence="2">ATP-binding protein</fullName>
    </submittedName>
</protein>
<dbReference type="SUPFAM" id="SSF55874">
    <property type="entry name" value="ATPase domain of HSP90 chaperone/DNA topoisomerase II/histidine kinase"/>
    <property type="match status" value="1"/>
</dbReference>
<organism evidence="2 3">
    <name type="scientific">Pseudaquabacterium rugosum</name>
    <dbReference type="NCBI Taxonomy" id="2984194"/>
    <lineage>
        <taxon>Bacteria</taxon>
        <taxon>Pseudomonadati</taxon>
        <taxon>Pseudomonadota</taxon>
        <taxon>Betaproteobacteria</taxon>
        <taxon>Burkholderiales</taxon>
        <taxon>Sphaerotilaceae</taxon>
        <taxon>Pseudaquabacterium</taxon>
    </lineage>
</organism>
<keyword evidence="2" id="KW-0067">ATP-binding</keyword>
<dbReference type="InterPro" id="IPR003594">
    <property type="entry name" value="HATPase_dom"/>
</dbReference>
<feature type="domain" description="Histidine kinase/HSP90-like ATPase" evidence="1">
    <location>
        <begin position="44"/>
        <end position="139"/>
    </location>
</feature>
<dbReference type="RefSeq" id="WP_341372966.1">
    <property type="nucleotide sequence ID" value="NZ_JBBUTF010000003.1"/>
</dbReference>
<gene>
    <name evidence="2" type="ORF">AACH11_04335</name>
</gene>
<proteinExistence type="predicted"/>